<dbReference type="Gene3D" id="2.40.50.1020">
    <property type="entry name" value="LytTr DNA-binding domain"/>
    <property type="match status" value="1"/>
</dbReference>
<gene>
    <name evidence="2" type="ORF">DSL99_1135</name>
</gene>
<reference evidence="2 3" key="1">
    <citation type="submission" date="2018-07" db="EMBL/GenBank/DDBJ databases">
        <title>Leeuwenhoekiella genomics.</title>
        <authorList>
            <person name="Tahon G."/>
            <person name="Willems A."/>
        </authorList>
    </citation>
    <scope>NUCLEOTIDE SEQUENCE [LARGE SCALE GENOMIC DNA]</scope>
    <source>
        <strain evidence="2 3">LMG 1345</strain>
    </source>
</reference>
<dbReference type="EMBL" id="QOVL01000004">
    <property type="protein sequence ID" value="RXG32329.1"/>
    <property type="molecule type" value="Genomic_DNA"/>
</dbReference>
<dbReference type="InterPro" id="IPR007492">
    <property type="entry name" value="LytTR_DNA-bd_dom"/>
</dbReference>
<organism evidence="2 3">
    <name type="scientific">Leeuwenhoekiella marinoflava</name>
    <dbReference type="NCBI Taxonomy" id="988"/>
    <lineage>
        <taxon>Bacteria</taxon>
        <taxon>Pseudomonadati</taxon>
        <taxon>Bacteroidota</taxon>
        <taxon>Flavobacteriia</taxon>
        <taxon>Flavobacteriales</taxon>
        <taxon>Flavobacteriaceae</taxon>
        <taxon>Leeuwenhoekiella</taxon>
    </lineage>
</organism>
<name>A0A4Q0PP24_9FLAO</name>
<evidence type="ECO:0000259" key="1">
    <source>
        <dbReference type="Pfam" id="PF04397"/>
    </source>
</evidence>
<evidence type="ECO:0000313" key="2">
    <source>
        <dbReference type="EMBL" id="RXG32329.1"/>
    </source>
</evidence>
<keyword evidence="2" id="KW-0238">DNA-binding</keyword>
<comment type="caution">
    <text evidence="2">The sequence shown here is derived from an EMBL/GenBank/DDBJ whole genome shotgun (WGS) entry which is preliminary data.</text>
</comment>
<dbReference type="GO" id="GO:0003677">
    <property type="term" value="F:DNA binding"/>
    <property type="evidence" value="ECO:0007669"/>
    <property type="project" value="UniProtKB-KW"/>
</dbReference>
<feature type="domain" description="HTH LytTR-type" evidence="1">
    <location>
        <begin position="6"/>
        <end position="68"/>
    </location>
</feature>
<dbReference type="Proteomes" id="UP000290608">
    <property type="component" value="Unassembled WGS sequence"/>
</dbReference>
<accession>A0A4Q0PP24</accession>
<protein>
    <submittedName>
        <fullName evidence="2">LytTr DNA-binding domain-containing protein</fullName>
    </submittedName>
</protein>
<sequence>METMFIYYTIKSVYEVCGKLKEIINILETKGLFRVHRRYAINSEKVKAIDNQAIYTLTHEKLPFSKSFQYTNTLLLQLSSSISSVLDTIDLFLDCCKVKEIVSNT</sequence>
<dbReference type="Pfam" id="PF04397">
    <property type="entry name" value="LytTR"/>
    <property type="match status" value="1"/>
</dbReference>
<proteinExistence type="predicted"/>
<evidence type="ECO:0000313" key="3">
    <source>
        <dbReference type="Proteomes" id="UP000290608"/>
    </source>
</evidence>
<dbReference type="AlphaFoldDB" id="A0A4Q0PP24"/>